<keyword evidence="1" id="KW-0812">Transmembrane</keyword>
<dbReference type="OrthoDB" id="7739421at2759"/>
<name>A0A023EH21_AEDAL</name>
<dbReference type="VEuPathDB" id="VectorBase:AALFPA_064999"/>
<protein>
    <recommendedName>
        <fullName evidence="3">Protein with signal anchor</fullName>
    </recommendedName>
</protein>
<feature type="transmembrane region" description="Helical" evidence="1">
    <location>
        <begin position="108"/>
        <end position="130"/>
    </location>
</feature>
<accession>A0A023EH21</accession>
<evidence type="ECO:0008006" key="3">
    <source>
        <dbReference type="Google" id="ProtNLM"/>
    </source>
</evidence>
<keyword evidence="1" id="KW-0472">Membrane</keyword>
<proteinExistence type="evidence at transcript level"/>
<dbReference type="AlphaFoldDB" id="A0A023EH21"/>
<evidence type="ECO:0000313" key="2">
    <source>
        <dbReference type="EMBL" id="JAC08160.1"/>
    </source>
</evidence>
<dbReference type="VEuPathDB" id="VectorBase:AALC636_006299"/>
<dbReference type="EMBL" id="GAPW01005438">
    <property type="protein sequence ID" value="JAC08160.1"/>
    <property type="molecule type" value="mRNA"/>
</dbReference>
<evidence type="ECO:0000256" key="1">
    <source>
        <dbReference type="SAM" id="Phobius"/>
    </source>
</evidence>
<organism evidence="2">
    <name type="scientific">Aedes albopictus</name>
    <name type="common">Asian tiger mosquito</name>
    <name type="synonym">Stegomyia albopicta</name>
    <dbReference type="NCBI Taxonomy" id="7160"/>
    <lineage>
        <taxon>Eukaryota</taxon>
        <taxon>Metazoa</taxon>
        <taxon>Ecdysozoa</taxon>
        <taxon>Arthropoda</taxon>
        <taxon>Hexapoda</taxon>
        <taxon>Insecta</taxon>
        <taxon>Pterygota</taxon>
        <taxon>Neoptera</taxon>
        <taxon>Endopterygota</taxon>
        <taxon>Diptera</taxon>
        <taxon>Nematocera</taxon>
        <taxon>Culicoidea</taxon>
        <taxon>Culicidae</taxon>
        <taxon>Culicinae</taxon>
        <taxon>Aedini</taxon>
        <taxon>Aedes</taxon>
        <taxon>Stegomyia</taxon>
    </lineage>
</organism>
<dbReference type="VEuPathDB" id="VectorBase:AALF006843"/>
<reference evidence="2" key="1">
    <citation type="journal article" date="2014" name="PLoS Negl. Trop. Dis.">
        <title>Identification and characterization of seminal fluid proteins in the Asian tiger mosquito, Aedes albopictus.</title>
        <authorList>
            <person name="Boes K.E."/>
            <person name="Ribeiro J.M."/>
            <person name="Wong A."/>
            <person name="Harrington L.C."/>
            <person name="Wolfner M.F."/>
            <person name="Sirot L.K."/>
        </authorList>
    </citation>
    <scope>NUCLEOTIDE SEQUENCE</scope>
    <source>
        <tissue evidence="2">Reproductive organs</tissue>
    </source>
</reference>
<sequence>MNAGDGEENPFIHALQSDALNELLNDKDKHEMAQQLADNLRKLSDMFVKLSDQEKQQFVKEFKGQFINQLKGLSEMVKQQKVTQDNAEDLKSIPLFGANEILHEELNFYLMIAFGMLIVLFVVFFGYKLYLSLTEKERKLQEKQKAKQSKKKK</sequence>
<keyword evidence="1" id="KW-1133">Transmembrane helix</keyword>